<dbReference type="Proteomes" id="UP000036325">
    <property type="component" value="Unassembled WGS sequence"/>
</dbReference>
<dbReference type="STRING" id="1608994.TU86_15600"/>
<comment type="caution">
    <text evidence="3">The sequence shown here is derived from an EMBL/GenBank/DDBJ whole genome shotgun (WGS) entry which is preliminary data.</text>
</comment>
<dbReference type="AlphaFoldDB" id="A0A0J6IM16"/>
<dbReference type="PATRIC" id="fig|1608994.3.peg.3794"/>
<proteinExistence type="predicted"/>
<name>A0A0J6IM16_9PSED</name>
<dbReference type="InterPro" id="IPR002589">
    <property type="entry name" value="Macro_dom"/>
</dbReference>
<dbReference type="Gene3D" id="3.40.220.10">
    <property type="entry name" value="Leucine Aminopeptidase, subunit E, domain 1"/>
    <property type="match status" value="1"/>
</dbReference>
<dbReference type="SMART" id="SM00506">
    <property type="entry name" value="A1pp"/>
    <property type="match status" value="1"/>
</dbReference>
<dbReference type="InterPro" id="IPR043472">
    <property type="entry name" value="Macro_dom-like"/>
</dbReference>
<dbReference type="EMBL" id="JYLF01000006">
    <property type="protein sequence ID" value="KMN12894.1"/>
    <property type="molecule type" value="Genomic_DNA"/>
</dbReference>
<dbReference type="SUPFAM" id="SSF52949">
    <property type="entry name" value="Macro domain-like"/>
    <property type="match status" value="1"/>
</dbReference>
<evidence type="ECO:0000259" key="2">
    <source>
        <dbReference type="PROSITE" id="PS51154"/>
    </source>
</evidence>
<dbReference type="PANTHER" id="PTHR12521">
    <property type="entry name" value="PROTEIN C6ORF130"/>
    <property type="match status" value="1"/>
</dbReference>
<organism evidence="3 4">
    <name type="scientific">Pseudomonas weihenstephanensis</name>
    <dbReference type="NCBI Taxonomy" id="1608994"/>
    <lineage>
        <taxon>Bacteria</taxon>
        <taxon>Pseudomonadati</taxon>
        <taxon>Pseudomonadota</taxon>
        <taxon>Gammaproteobacteria</taxon>
        <taxon>Pseudomonadales</taxon>
        <taxon>Pseudomonadaceae</taxon>
        <taxon>Pseudomonas</taxon>
    </lineage>
</organism>
<evidence type="ECO:0000256" key="1">
    <source>
        <dbReference type="ARBA" id="ARBA00035885"/>
    </source>
</evidence>
<accession>A0A0J6IM16</accession>
<dbReference type="InterPro" id="IPR050892">
    <property type="entry name" value="ADP-ribose_metab_enzymes"/>
</dbReference>
<dbReference type="PANTHER" id="PTHR12521:SF0">
    <property type="entry name" value="ADP-RIBOSE GLYCOHYDROLASE OARD1"/>
    <property type="match status" value="1"/>
</dbReference>
<dbReference type="CDD" id="cd02901">
    <property type="entry name" value="Macro_Poa1p-like"/>
    <property type="match status" value="1"/>
</dbReference>
<evidence type="ECO:0000313" key="4">
    <source>
        <dbReference type="Proteomes" id="UP000036325"/>
    </source>
</evidence>
<comment type="catalytic activity">
    <reaction evidence="1">
        <text>an N-(ADP-alpha-D-ribosyl)-thymidine in DNA + H2O = a thymidine in DNA + ADP-D-ribose</text>
        <dbReference type="Rhea" id="RHEA:71655"/>
        <dbReference type="Rhea" id="RHEA-COMP:13556"/>
        <dbReference type="Rhea" id="RHEA-COMP:18051"/>
        <dbReference type="ChEBI" id="CHEBI:15377"/>
        <dbReference type="ChEBI" id="CHEBI:57967"/>
        <dbReference type="ChEBI" id="CHEBI:137386"/>
        <dbReference type="ChEBI" id="CHEBI:191199"/>
    </reaction>
    <physiologicalReaction direction="left-to-right" evidence="1">
        <dbReference type="Rhea" id="RHEA:71656"/>
    </physiologicalReaction>
</comment>
<dbReference type="RefSeq" id="WP_048365227.1">
    <property type="nucleotide sequence ID" value="NZ_JYLF01000006.1"/>
</dbReference>
<dbReference type="GO" id="GO:0140291">
    <property type="term" value="P:peptidyl-glutamate ADP-deribosylation"/>
    <property type="evidence" value="ECO:0007669"/>
    <property type="project" value="TreeGrafter"/>
</dbReference>
<evidence type="ECO:0000313" key="3">
    <source>
        <dbReference type="EMBL" id="KMN12894.1"/>
    </source>
</evidence>
<feature type="domain" description="Macro" evidence="2">
    <location>
        <begin position="1"/>
        <end position="165"/>
    </location>
</feature>
<sequence>MIREVEGDILLSDAKVIAHGIAPQDPFDTGLALALRERWPSLVADYRHAAHSKAPQPGEIWCWSGVDEQGSVRSIVNLITQDSLHAGHAAKPGKATLKNVGHALRELAKYITSENIPSVALPRLATGVGGLEWSDVKPLVEKYLGELDSQVLVYEVFRKGLKADERLG</sequence>
<reference evidence="3 4" key="1">
    <citation type="submission" date="2015-02" db="EMBL/GenBank/DDBJ databases">
        <title>Pseudomonas helleri sp. nov. and Pseudomonas weihenstephanensis sp. nov., isolated from raw cows milk.</title>
        <authorList>
            <person name="von Neubeck M."/>
            <person name="Huptas C."/>
            <person name="Wenning M."/>
            <person name="Scherer S."/>
        </authorList>
    </citation>
    <scope>NUCLEOTIDE SEQUENCE [LARGE SCALE GENOMIC DNA]</scope>
    <source>
        <strain evidence="3 4">DSM 29166</strain>
    </source>
</reference>
<dbReference type="OrthoDB" id="9780211at2"/>
<gene>
    <name evidence="3" type="ORF">TU86_15600</name>
</gene>
<dbReference type="PROSITE" id="PS51154">
    <property type="entry name" value="MACRO"/>
    <property type="match status" value="1"/>
</dbReference>
<protein>
    <submittedName>
        <fullName evidence="3">Appr-1-p processing protein</fullName>
    </submittedName>
</protein>